<evidence type="ECO:0000313" key="1">
    <source>
        <dbReference type="EMBL" id="NYE71863.1"/>
    </source>
</evidence>
<evidence type="ECO:0000313" key="2">
    <source>
        <dbReference type="Proteomes" id="UP000569914"/>
    </source>
</evidence>
<comment type="caution">
    <text evidence="1">The sequence shown here is derived from an EMBL/GenBank/DDBJ whole genome shotgun (WGS) entry which is preliminary data.</text>
</comment>
<reference evidence="1 2" key="1">
    <citation type="submission" date="2020-07" db="EMBL/GenBank/DDBJ databases">
        <title>Sequencing the genomes of 1000 actinobacteria strains.</title>
        <authorList>
            <person name="Klenk H.-P."/>
        </authorList>
    </citation>
    <scope>NUCLEOTIDE SEQUENCE [LARGE SCALE GENOMIC DNA]</scope>
    <source>
        <strain evidence="1 2">DSM 22083</strain>
    </source>
</reference>
<keyword evidence="2" id="KW-1185">Reference proteome</keyword>
<accession>A0A7Y9LCI1</accession>
<dbReference type="EMBL" id="JACCBU010000001">
    <property type="protein sequence ID" value="NYE71863.1"/>
    <property type="molecule type" value="Genomic_DNA"/>
</dbReference>
<sequence length="111" mass="11633">MIVVIDVEAWGPVEPHVVAVDDPFVRHDVGVGGTELGQRTVLAVPGVIDHEPADPEVVAALDVDEIVAAEPLLLDLGVGERGPHALDRNRVLPLEHEGGMGLGAVGHCQSF</sequence>
<name>A0A7Y9LCI1_9ACTN</name>
<dbReference type="AlphaFoldDB" id="A0A7Y9LCI1"/>
<gene>
    <name evidence="1" type="ORF">BKA15_003192</name>
</gene>
<protein>
    <submittedName>
        <fullName evidence="1">Uncharacterized protein</fullName>
    </submittedName>
</protein>
<organism evidence="1 2">
    <name type="scientific">Microlunatus parietis</name>
    <dbReference type="NCBI Taxonomy" id="682979"/>
    <lineage>
        <taxon>Bacteria</taxon>
        <taxon>Bacillati</taxon>
        <taxon>Actinomycetota</taxon>
        <taxon>Actinomycetes</taxon>
        <taxon>Propionibacteriales</taxon>
        <taxon>Propionibacteriaceae</taxon>
        <taxon>Microlunatus</taxon>
    </lineage>
</organism>
<dbReference type="Proteomes" id="UP000569914">
    <property type="component" value="Unassembled WGS sequence"/>
</dbReference>
<proteinExistence type="predicted"/>